<keyword evidence="2" id="KW-0520">NAD</keyword>
<keyword evidence="5" id="KW-1185">Reference proteome</keyword>
<dbReference type="Gene3D" id="3.40.50.720">
    <property type="entry name" value="NAD(P)-binding Rossmann-like Domain"/>
    <property type="match status" value="2"/>
</dbReference>
<dbReference type="InterPro" id="IPR036291">
    <property type="entry name" value="NAD(P)-bd_dom_sf"/>
</dbReference>
<dbReference type="Proteomes" id="UP001436297">
    <property type="component" value="Chromosome"/>
</dbReference>
<sequence length="316" mass="35995">MKVVGLRRLGDMEDKLQQQFKDVDFIFTDGVSEVKKEDQDDLDIIFGYDGNISQSFLEQCPQLKWIAWYSTGVNNLPLKYIDENNILLTNGRGIHAKQMAEFIIGFILDDYKMMRTSYDNQNNRKYDSKITAPMVKGERILFLGTGNIAQRTTTIAKALGLHITGVNTSGRSVKDFEKTYAIDDLNEALEQADIVVNTLPETEKTVHLLNKAHFERMKDTALFINVGRGTIVKEEIIINALKERLIRYAYLDVFENEPLKSNNPLYDLENVTITAHITGNGADHSKEATLLFMDNLSHFLNYGKLIENEVEPQNGY</sequence>
<feature type="domain" description="D-isomer specific 2-hydroxyacid dehydrogenase NAD-binding" evidence="3">
    <location>
        <begin position="105"/>
        <end position="277"/>
    </location>
</feature>
<dbReference type="Pfam" id="PF02826">
    <property type="entry name" value="2-Hacid_dh_C"/>
    <property type="match status" value="1"/>
</dbReference>
<name>A0ABZ3ECB0_9STAP</name>
<dbReference type="PANTHER" id="PTHR43333:SF1">
    <property type="entry name" value="D-ISOMER SPECIFIC 2-HYDROXYACID DEHYDROGENASE NAD-BINDING DOMAIN-CONTAINING PROTEIN"/>
    <property type="match status" value="1"/>
</dbReference>
<dbReference type="CDD" id="cd12155">
    <property type="entry name" value="PGDH_1"/>
    <property type="match status" value="1"/>
</dbReference>
<dbReference type="SUPFAM" id="SSF51735">
    <property type="entry name" value="NAD(P)-binding Rossmann-fold domains"/>
    <property type="match status" value="1"/>
</dbReference>
<dbReference type="EMBL" id="CP128355">
    <property type="protein sequence ID" value="XAF70448.1"/>
    <property type="molecule type" value="Genomic_DNA"/>
</dbReference>
<dbReference type="PANTHER" id="PTHR43333">
    <property type="entry name" value="2-HACID_DH_C DOMAIN-CONTAINING PROTEIN"/>
    <property type="match status" value="1"/>
</dbReference>
<evidence type="ECO:0000313" key="4">
    <source>
        <dbReference type="EMBL" id="XAF70448.1"/>
    </source>
</evidence>
<keyword evidence="1" id="KW-0560">Oxidoreductase</keyword>
<evidence type="ECO:0000259" key="3">
    <source>
        <dbReference type="Pfam" id="PF02826"/>
    </source>
</evidence>
<dbReference type="SUPFAM" id="SSF52283">
    <property type="entry name" value="Formate/glycerate dehydrogenase catalytic domain-like"/>
    <property type="match status" value="1"/>
</dbReference>
<dbReference type="InterPro" id="IPR006140">
    <property type="entry name" value="D-isomer_DH_NAD-bd"/>
</dbReference>
<evidence type="ECO:0000256" key="2">
    <source>
        <dbReference type="ARBA" id="ARBA00023027"/>
    </source>
</evidence>
<gene>
    <name evidence="4" type="ORF">QQM35_10475</name>
</gene>
<evidence type="ECO:0000313" key="5">
    <source>
        <dbReference type="Proteomes" id="UP001436297"/>
    </source>
</evidence>
<dbReference type="RefSeq" id="WP_251942714.1">
    <property type="nucleotide sequence ID" value="NZ_CP128355.1"/>
</dbReference>
<protein>
    <submittedName>
        <fullName evidence="4">Phosphoglycerate dehydrogenase</fullName>
    </submittedName>
</protein>
<proteinExistence type="predicted"/>
<reference evidence="4 5" key="1">
    <citation type="journal article" date="2024" name="Pathogens">
        <title>Staphylococcus hsinchuensis sp. nov., Isolated from Soymilk.</title>
        <authorList>
            <person name="Wang Y.T."/>
            <person name="Lin Y.C."/>
            <person name="Hsieh Y.H."/>
            <person name="Lin Y.T."/>
            <person name="Hamada M."/>
            <person name="Chen C.C."/>
            <person name="Liou J.S."/>
            <person name="Lee A.Y."/>
            <person name="Zhang W.L."/>
            <person name="Chen Y.T."/>
            <person name="Huang C.H."/>
        </authorList>
    </citation>
    <scope>NUCLEOTIDE SEQUENCE [LARGE SCALE GENOMIC DNA]</scope>
    <source>
        <strain evidence="4 5">H164</strain>
    </source>
</reference>
<organism evidence="4 5">
    <name type="scientific">Staphylococcus hsinchuensis</name>
    <dbReference type="NCBI Taxonomy" id="3051183"/>
    <lineage>
        <taxon>Bacteria</taxon>
        <taxon>Bacillati</taxon>
        <taxon>Bacillota</taxon>
        <taxon>Bacilli</taxon>
        <taxon>Bacillales</taxon>
        <taxon>Staphylococcaceae</taxon>
        <taxon>Staphylococcus</taxon>
    </lineage>
</organism>
<evidence type="ECO:0000256" key="1">
    <source>
        <dbReference type="ARBA" id="ARBA00023002"/>
    </source>
</evidence>
<accession>A0ABZ3ECB0</accession>